<protein>
    <submittedName>
        <fullName evidence="2">Uncharacterized protein</fullName>
    </submittedName>
</protein>
<dbReference type="RefSeq" id="XP_016214912.1">
    <property type="nucleotide sequence ID" value="XM_016357508.1"/>
</dbReference>
<feature type="region of interest" description="Disordered" evidence="1">
    <location>
        <begin position="15"/>
        <end position="35"/>
    </location>
</feature>
<dbReference type="AlphaFoldDB" id="A0A0D2ADJ8"/>
<feature type="compositionally biased region" description="Basic and acidic residues" evidence="1">
    <location>
        <begin position="206"/>
        <end position="215"/>
    </location>
</feature>
<dbReference type="EMBL" id="KN847539">
    <property type="protein sequence ID" value="KIW05043.1"/>
    <property type="molecule type" value="Genomic_DNA"/>
</dbReference>
<evidence type="ECO:0000313" key="3">
    <source>
        <dbReference type="Proteomes" id="UP000053259"/>
    </source>
</evidence>
<dbReference type="GeneID" id="27312172"/>
<evidence type="ECO:0000256" key="1">
    <source>
        <dbReference type="SAM" id="MobiDB-lite"/>
    </source>
</evidence>
<feature type="region of interest" description="Disordered" evidence="1">
    <location>
        <begin position="192"/>
        <end position="215"/>
    </location>
</feature>
<gene>
    <name evidence="2" type="ORF">PV09_04199</name>
</gene>
<dbReference type="InParanoid" id="A0A0D2ADJ8"/>
<accession>A0A0D2ADJ8</accession>
<keyword evidence="3" id="KW-1185">Reference proteome</keyword>
<dbReference type="Proteomes" id="UP000053259">
    <property type="component" value="Unassembled WGS sequence"/>
</dbReference>
<dbReference type="VEuPathDB" id="FungiDB:PV09_04199"/>
<reference evidence="2 3" key="1">
    <citation type="submission" date="2015-01" db="EMBL/GenBank/DDBJ databases">
        <title>The Genome Sequence of Ochroconis gallopava CBS43764.</title>
        <authorList>
            <consortium name="The Broad Institute Genomics Platform"/>
            <person name="Cuomo C."/>
            <person name="de Hoog S."/>
            <person name="Gorbushina A."/>
            <person name="Stielow B."/>
            <person name="Teixiera M."/>
            <person name="Abouelleil A."/>
            <person name="Chapman S.B."/>
            <person name="Priest M."/>
            <person name="Young S.K."/>
            <person name="Wortman J."/>
            <person name="Nusbaum C."/>
            <person name="Birren B."/>
        </authorList>
    </citation>
    <scope>NUCLEOTIDE SEQUENCE [LARGE SCALE GENOMIC DNA]</scope>
    <source>
        <strain evidence="2 3">CBS 43764</strain>
    </source>
</reference>
<dbReference type="HOGENOM" id="CLU_1284158_0_0_1"/>
<organism evidence="2 3">
    <name type="scientific">Verruconis gallopava</name>
    <dbReference type="NCBI Taxonomy" id="253628"/>
    <lineage>
        <taxon>Eukaryota</taxon>
        <taxon>Fungi</taxon>
        <taxon>Dikarya</taxon>
        <taxon>Ascomycota</taxon>
        <taxon>Pezizomycotina</taxon>
        <taxon>Dothideomycetes</taxon>
        <taxon>Pleosporomycetidae</taxon>
        <taxon>Venturiales</taxon>
        <taxon>Sympoventuriaceae</taxon>
        <taxon>Verruconis</taxon>
    </lineage>
</organism>
<evidence type="ECO:0000313" key="2">
    <source>
        <dbReference type="EMBL" id="KIW05043.1"/>
    </source>
</evidence>
<sequence>MSAAIEASDRKLNVKPNAATLSRQEEPMTSFAARSHPPFEPKVDKEYVIYVPYTFEELKPHFTSPEADAKKLFCALTGNHVPSSSSPNYDYEMWTYKNLPIGAVYVAFMKDFSRGDILASRIPAAHGAGAEWTRLEFGRDLWNRGQNYSQKVLKAKEGARDSKSVKRMLVSKDVEDVGCKASVVDWRLSKTSSSTEAVELDEDSDGEWRPRSGKV</sequence>
<proteinExistence type="predicted"/>
<name>A0A0D2ADJ8_9PEZI</name>